<protein>
    <recommendedName>
        <fullName evidence="3">adenosine deaminase</fullName>
        <ecNumber evidence="3">3.5.4.4</ecNumber>
    </recommendedName>
</protein>
<dbReference type="GO" id="GO:0043103">
    <property type="term" value="P:hypoxanthine salvage"/>
    <property type="evidence" value="ECO:0007669"/>
    <property type="project" value="TreeGrafter"/>
</dbReference>
<evidence type="ECO:0000256" key="3">
    <source>
        <dbReference type="ARBA" id="ARBA00012784"/>
    </source>
</evidence>
<evidence type="ECO:0000256" key="6">
    <source>
        <dbReference type="ARBA" id="ARBA00022833"/>
    </source>
</evidence>
<dbReference type="EMBL" id="UOFH01000291">
    <property type="protein sequence ID" value="VAW64608.1"/>
    <property type="molecule type" value="Genomic_DNA"/>
</dbReference>
<evidence type="ECO:0000256" key="4">
    <source>
        <dbReference type="ARBA" id="ARBA00022723"/>
    </source>
</evidence>
<dbReference type="GO" id="GO:0046872">
    <property type="term" value="F:metal ion binding"/>
    <property type="evidence" value="ECO:0007669"/>
    <property type="project" value="UniProtKB-KW"/>
</dbReference>
<dbReference type="Pfam" id="PF00962">
    <property type="entry name" value="A_deaminase"/>
    <property type="match status" value="1"/>
</dbReference>
<evidence type="ECO:0000313" key="8">
    <source>
        <dbReference type="EMBL" id="VAW64608.1"/>
    </source>
</evidence>
<name>A0A3B0X8L7_9ZZZZ</name>
<dbReference type="GO" id="GO:0046103">
    <property type="term" value="P:inosine biosynthetic process"/>
    <property type="evidence" value="ECO:0007669"/>
    <property type="project" value="TreeGrafter"/>
</dbReference>
<proteinExistence type="inferred from homology"/>
<dbReference type="GO" id="GO:0004000">
    <property type="term" value="F:adenosine deaminase activity"/>
    <property type="evidence" value="ECO:0007669"/>
    <property type="project" value="UniProtKB-ARBA"/>
</dbReference>
<evidence type="ECO:0000259" key="7">
    <source>
        <dbReference type="Pfam" id="PF00962"/>
    </source>
</evidence>
<dbReference type="EC" id="3.5.4.4" evidence="3"/>
<keyword evidence="6" id="KW-0862">Zinc</keyword>
<dbReference type="InterPro" id="IPR032466">
    <property type="entry name" value="Metal_Hydrolase"/>
</dbReference>
<evidence type="ECO:0000256" key="1">
    <source>
        <dbReference type="ARBA" id="ARBA00001947"/>
    </source>
</evidence>
<keyword evidence="4" id="KW-0479">Metal-binding</keyword>
<dbReference type="InterPro" id="IPR006330">
    <property type="entry name" value="Ado/ade_deaminase"/>
</dbReference>
<dbReference type="PANTHER" id="PTHR11409">
    <property type="entry name" value="ADENOSINE DEAMINASE"/>
    <property type="match status" value="1"/>
</dbReference>
<dbReference type="AlphaFoldDB" id="A0A3B0X8L7"/>
<gene>
    <name evidence="8" type="ORF">MNBD_GAMMA08-842</name>
</gene>
<dbReference type="GO" id="GO:0005829">
    <property type="term" value="C:cytosol"/>
    <property type="evidence" value="ECO:0007669"/>
    <property type="project" value="TreeGrafter"/>
</dbReference>
<evidence type="ECO:0000256" key="2">
    <source>
        <dbReference type="ARBA" id="ARBA00006676"/>
    </source>
</evidence>
<accession>A0A3B0X8L7</accession>
<dbReference type="InterPro" id="IPR001365">
    <property type="entry name" value="A_deaminase_dom"/>
</dbReference>
<dbReference type="GO" id="GO:0006154">
    <property type="term" value="P:adenosine catabolic process"/>
    <property type="evidence" value="ECO:0007669"/>
    <property type="project" value="TreeGrafter"/>
</dbReference>
<organism evidence="8">
    <name type="scientific">hydrothermal vent metagenome</name>
    <dbReference type="NCBI Taxonomy" id="652676"/>
    <lineage>
        <taxon>unclassified sequences</taxon>
        <taxon>metagenomes</taxon>
        <taxon>ecological metagenomes</taxon>
    </lineage>
</organism>
<dbReference type="SUPFAM" id="SSF51556">
    <property type="entry name" value="Metallo-dependent hydrolases"/>
    <property type="match status" value="1"/>
</dbReference>
<sequence>MNILKNSFIVIKMLTLISCATLPEDIQVQSDFEKTKKLYQSMIKGETPNIAKLNLFLTQMPKGGDIHHHFSGTIYAETYVDWLAKKKWYVNSCTSKIVKNNPVKKGKCPDLSVPELLKNNAAYRQLLTLWSDKDFSNHFHLQAAPDTNFFNTFGYFGDISHEYTGLGLQAIKERAKKENVGYIETMLSTTGANSKNYFSNKEIATLIKKLRSTKNYNELIPFFNEMHSKLKNQQSFVNVVNEFIASSHKYHEGIDDENFTMRFQTYGVRVLNPVQVFTDLLSGFISAEKSPLVVGVNLLAPENNVVSLKDYTLQMYMFQYLHNKHPTVNRALHAGELTLGMVRPRNLNFHIDQALNIAQAQRIGHGVDIPYESNSVNLLAQLKEKAVIEINLTSNQFILGVEKQNHPYTIYANYGVDLVISTDDSGVSRNNLSNEFMLLASRYKPGYETLKSYAYNSIRYSFLNDADKLINIKRLDNNFAEFERKMAEFATHLNH</sequence>
<reference evidence="8" key="1">
    <citation type="submission" date="2018-06" db="EMBL/GenBank/DDBJ databases">
        <authorList>
            <person name="Zhirakovskaya E."/>
        </authorList>
    </citation>
    <scope>NUCLEOTIDE SEQUENCE</scope>
</reference>
<evidence type="ECO:0000256" key="5">
    <source>
        <dbReference type="ARBA" id="ARBA00022801"/>
    </source>
</evidence>
<comment type="cofactor">
    <cofactor evidence="1">
        <name>Zn(2+)</name>
        <dbReference type="ChEBI" id="CHEBI:29105"/>
    </cofactor>
</comment>
<keyword evidence="5 8" id="KW-0378">Hydrolase</keyword>
<feature type="domain" description="Adenosine deaminase" evidence="7">
    <location>
        <begin position="317"/>
        <end position="469"/>
    </location>
</feature>
<dbReference type="PANTHER" id="PTHR11409:SF43">
    <property type="entry name" value="ADENOSINE DEAMINASE"/>
    <property type="match status" value="1"/>
</dbReference>
<comment type="similarity">
    <text evidence="2">Belongs to the metallo-dependent hydrolases superfamily. Adenosine and AMP deaminases family.</text>
</comment>
<dbReference type="Gene3D" id="3.20.20.140">
    <property type="entry name" value="Metal-dependent hydrolases"/>
    <property type="match status" value="1"/>
</dbReference>